<dbReference type="CDD" id="cd14136">
    <property type="entry name" value="STKc_SRPK"/>
    <property type="match status" value="1"/>
</dbReference>
<sequence length="652" mass="73055">MVGMSETIRMSPFGQPKRATSSQNRENPSTLPVPAVPGVEPHSLEDLQQAQATSPYLKSYQLDQTPEPQQMGPPATTDSENGSLMADNESVKSDFHDEEDIEDYTQGGYHPVEIGERFKNGRYEVVRKLGWGHFSTVWLAKDHHNNKRHVALKVVRAAPHYTETADDEIRLLNRINEADPSHPGRRFVVSLYDSFQHHGPNGVHVCMVFEVLGENLLSLVKRYSHKGVPPQLVKQITKQVLLGLDYLHRKCGIIHTDLKPENVLIQVQDVEEQLRDLEIAESAKPEISESFDSAVSSPMSSPKTAPVTSKLDSNHVPSDNRRAVRKSSIMYSEPLPYRARSLPYIYGSQDEQEESEDSSSDLRRASDFVLKPATKMPSTESSYSSSSSTPKTKKPYNLTAVATASSMSLNRSPSPTVPEVADTPGPQKRESDSIPTVDRLQPAHEFSNEWGDEETCLITVKIADLGNACWVDRHFTDDIQTRQYRAPEVLLGSTWGASVDIWSMACLTFELITGDYLFEPQNGQYYTKDDDHIAQIIELLGRIPISVLLTGRNTSQLFNRYGQLRNIHQLREWGLYDVLIEKYHFDGRDAKQLSDFLLPMLCLNPRNRIDAGTIANDPWLSGALGLENIKLDHQAGPESIPGWTSEVSHVST</sequence>
<feature type="compositionally biased region" description="Polar residues" evidence="10">
    <location>
        <begin position="18"/>
        <end position="30"/>
    </location>
</feature>
<keyword evidence="13" id="KW-1185">Reference proteome</keyword>
<evidence type="ECO:0000256" key="8">
    <source>
        <dbReference type="ARBA" id="ARBA00048679"/>
    </source>
</evidence>
<dbReference type="RefSeq" id="XP_024663313.1">
    <property type="nucleotide sequence ID" value="XM_024807545.1"/>
</dbReference>
<dbReference type="FunFam" id="3.30.200.20:FF:000076">
    <property type="entry name" value="CMGC/SRPK protein kinase"/>
    <property type="match status" value="1"/>
</dbReference>
<feature type="compositionally biased region" description="Polar residues" evidence="10">
    <location>
        <begin position="400"/>
        <end position="414"/>
    </location>
</feature>
<dbReference type="SUPFAM" id="SSF56112">
    <property type="entry name" value="Protein kinase-like (PK-like)"/>
    <property type="match status" value="1"/>
</dbReference>
<dbReference type="AlphaFoldDB" id="A0A2T0FEH8"/>
<dbReference type="GO" id="GO:0000245">
    <property type="term" value="P:spliceosomal complex assembly"/>
    <property type="evidence" value="ECO:0007669"/>
    <property type="project" value="TreeGrafter"/>
</dbReference>
<dbReference type="InterPro" id="IPR011009">
    <property type="entry name" value="Kinase-like_dom_sf"/>
</dbReference>
<dbReference type="GO" id="GO:0050684">
    <property type="term" value="P:regulation of mRNA processing"/>
    <property type="evidence" value="ECO:0007669"/>
    <property type="project" value="TreeGrafter"/>
</dbReference>
<evidence type="ECO:0000256" key="6">
    <source>
        <dbReference type="ARBA" id="ARBA00022840"/>
    </source>
</evidence>
<evidence type="ECO:0000256" key="5">
    <source>
        <dbReference type="ARBA" id="ARBA00022777"/>
    </source>
</evidence>
<dbReference type="Gene3D" id="1.10.510.10">
    <property type="entry name" value="Transferase(Phosphotransferase) domain 1"/>
    <property type="match status" value="1"/>
</dbReference>
<comment type="caution">
    <text evidence="12">The sequence shown here is derived from an EMBL/GenBank/DDBJ whole genome shotgun (WGS) entry which is preliminary data.</text>
</comment>
<evidence type="ECO:0000256" key="2">
    <source>
        <dbReference type="ARBA" id="ARBA00022527"/>
    </source>
</evidence>
<reference evidence="12 13" key="1">
    <citation type="submission" date="2017-04" db="EMBL/GenBank/DDBJ databases">
        <title>Genome sequencing of [Candida] sorbophila.</title>
        <authorList>
            <person name="Ahn J.O."/>
        </authorList>
    </citation>
    <scope>NUCLEOTIDE SEQUENCE [LARGE SCALE GENOMIC DNA]</scope>
    <source>
        <strain evidence="12 13">DS02</strain>
    </source>
</reference>
<accession>A0A2T0FEH8</accession>
<name>A0A2T0FEH8_9ASCO</name>
<feature type="compositionally biased region" description="Polar residues" evidence="10">
    <location>
        <begin position="290"/>
        <end position="317"/>
    </location>
</feature>
<dbReference type="PROSITE" id="PS00107">
    <property type="entry name" value="PROTEIN_KINASE_ATP"/>
    <property type="match status" value="1"/>
</dbReference>
<feature type="compositionally biased region" description="Low complexity" evidence="10">
    <location>
        <begin position="377"/>
        <end position="390"/>
    </location>
</feature>
<dbReference type="EC" id="2.7.11.1" evidence="1"/>
<evidence type="ECO:0000256" key="10">
    <source>
        <dbReference type="SAM" id="MobiDB-lite"/>
    </source>
</evidence>
<feature type="region of interest" description="Disordered" evidence="10">
    <location>
        <begin position="288"/>
        <end position="329"/>
    </location>
</feature>
<evidence type="ECO:0000256" key="4">
    <source>
        <dbReference type="ARBA" id="ARBA00022741"/>
    </source>
</evidence>
<feature type="domain" description="Protein kinase" evidence="11">
    <location>
        <begin position="123"/>
        <end position="620"/>
    </location>
</feature>
<organism evidence="12 13">
    <name type="scientific">Wickerhamiella sorbophila</name>
    <dbReference type="NCBI Taxonomy" id="45607"/>
    <lineage>
        <taxon>Eukaryota</taxon>
        <taxon>Fungi</taxon>
        <taxon>Dikarya</taxon>
        <taxon>Ascomycota</taxon>
        <taxon>Saccharomycotina</taxon>
        <taxon>Dipodascomycetes</taxon>
        <taxon>Dipodascales</taxon>
        <taxon>Trichomonascaceae</taxon>
        <taxon>Wickerhamiella</taxon>
    </lineage>
</organism>
<protein>
    <recommendedName>
        <fullName evidence="1">non-specific serine/threonine protein kinase</fullName>
        <ecNumber evidence="1">2.7.11.1</ecNumber>
    </recommendedName>
</protein>
<dbReference type="PANTHER" id="PTHR47634">
    <property type="entry name" value="PROTEIN KINASE DOMAIN-CONTAINING PROTEIN-RELATED"/>
    <property type="match status" value="1"/>
</dbReference>
<dbReference type="SMART" id="SM00220">
    <property type="entry name" value="S_TKc"/>
    <property type="match status" value="1"/>
</dbReference>
<dbReference type="EMBL" id="NDIQ01000001">
    <property type="protein sequence ID" value="PRT53367.1"/>
    <property type="molecule type" value="Genomic_DNA"/>
</dbReference>
<evidence type="ECO:0000256" key="1">
    <source>
        <dbReference type="ARBA" id="ARBA00012513"/>
    </source>
</evidence>
<dbReference type="InterPro" id="IPR051334">
    <property type="entry name" value="SRPK"/>
</dbReference>
<dbReference type="GO" id="GO:0005524">
    <property type="term" value="F:ATP binding"/>
    <property type="evidence" value="ECO:0007669"/>
    <property type="project" value="UniProtKB-UniRule"/>
</dbReference>
<evidence type="ECO:0000259" key="11">
    <source>
        <dbReference type="PROSITE" id="PS50011"/>
    </source>
</evidence>
<keyword evidence="3" id="KW-0808">Transferase</keyword>
<dbReference type="GO" id="GO:0004674">
    <property type="term" value="F:protein serine/threonine kinase activity"/>
    <property type="evidence" value="ECO:0007669"/>
    <property type="project" value="UniProtKB-KW"/>
</dbReference>
<keyword evidence="6 9" id="KW-0067">ATP-binding</keyword>
<feature type="binding site" evidence="9">
    <location>
        <position position="153"/>
    </location>
    <ligand>
        <name>ATP</name>
        <dbReference type="ChEBI" id="CHEBI:30616"/>
    </ligand>
</feature>
<keyword evidence="4 9" id="KW-0547">Nucleotide-binding</keyword>
<proteinExistence type="predicted"/>
<dbReference type="PROSITE" id="PS00108">
    <property type="entry name" value="PROTEIN_KINASE_ST"/>
    <property type="match status" value="1"/>
</dbReference>
<dbReference type="InterPro" id="IPR000719">
    <property type="entry name" value="Prot_kinase_dom"/>
</dbReference>
<evidence type="ECO:0000256" key="7">
    <source>
        <dbReference type="ARBA" id="ARBA00047899"/>
    </source>
</evidence>
<dbReference type="Gene3D" id="3.30.200.20">
    <property type="entry name" value="Phosphorylase Kinase, domain 1"/>
    <property type="match status" value="1"/>
</dbReference>
<comment type="catalytic activity">
    <reaction evidence="7">
        <text>L-threonyl-[protein] + ATP = O-phospho-L-threonyl-[protein] + ADP + H(+)</text>
        <dbReference type="Rhea" id="RHEA:46608"/>
        <dbReference type="Rhea" id="RHEA-COMP:11060"/>
        <dbReference type="Rhea" id="RHEA-COMP:11605"/>
        <dbReference type="ChEBI" id="CHEBI:15378"/>
        <dbReference type="ChEBI" id="CHEBI:30013"/>
        <dbReference type="ChEBI" id="CHEBI:30616"/>
        <dbReference type="ChEBI" id="CHEBI:61977"/>
        <dbReference type="ChEBI" id="CHEBI:456216"/>
        <dbReference type="EC" id="2.7.11.1"/>
    </reaction>
</comment>
<dbReference type="GO" id="GO:0005634">
    <property type="term" value="C:nucleus"/>
    <property type="evidence" value="ECO:0007669"/>
    <property type="project" value="TreeGrafter"/>
</dbReference>
<dbReference type="STRING" id="45607.A0A2T0FEH8"/>
<keyword evidence="2" id="KW-0723">Serine/threonine-protein kinase</keyword>
<dbReference type="GeneID" id="36514736"/>
<evidence type="ECO:0000256" key="3">
    <source>
        <dbReference type="ARBA" id="ARBA00022679"/>
    </source>
</evidence>
<dbReference type="InterPro" id="IPR017441">
    <property type="entry name" value="Protein_kinase_ATP_BS"/>
</dbReference>
<dbReference type="PROSITE" id="PS50011">
    <property type="entry name" value="PROTEIN_KINASE_DOM"/>
    <property type="match status" value="1"/>
</dbReference>
<evidence type="ECO:0000313" key="12">
    <source>
        <dbReference type="EMBL" id="PRT53367.1"/>
    </source>
</evidence>
<dbReference type="PANTHER" id="PTHR47634:SF9">
    <property type="entry name" value="PROTEIN KINASE DOMAIN-CONTAINING PROTEIN-RELATED"/>
    <property type="match status" value="1"/>
</dbReference>
<comment type="catalytic activity">
    <reaction evidence="8">
        <text>L-seryl-[protein] + ATP = O-phospho-L-seryl-[protein] + ADP + H(+)</text>
        <dbReference type="Rhea" id="RHEA:17989"/>
        <dbReference type="Rhea" id="RHEA-COMP:9863"/>
        <dbReference type="Rhea" id="RHEA-COMP:11604"/>
        <dbReference type="ChEBI" id="CHEBI:15378"/>
        <dbReference type="ChEBI" id="CHEBI:29999"/>
        <dbReference type="ChEBI" id="CHEBI:30616"/>
        <dbReference type="ChEBI" id="CHEBI:83421"/>
        <dbReference type="ChEBI" id="CHEBI:456216"/>
        <dbReference type="EC" id="2.7.11.1"/>
    </reaction>
</comment>
<gene>
    <name evidence="12" type="ORF">B9G98_00987</name>
</gene>
<feature type="compositionally biased region" description="Polar residues" evidence="10">
    <location>
        <begin position="46"/>
        <end position="68"/>
    </location>
</feature>
<dbReference type="InterPro" id="IPR008271">
    <property type="entry name" value="Ser/Thr_kinase_AS"/>
</dbReference>
<dbReference type="FunFam" id="1.10.510.10:FF:000409">
    <property type="entry name" value="CMGC/SRPK protein kinase"/>
    <property type="match status" value="1"/>
</dbReference>
<feature type="region of interest" description="Disordered" evidence="10">
    <location>
        <begin position="369"/>
        <end position="435"/>
    </location>
</feature>
<feature type="region of interest" description="Disordered" evidence="10">
    <location>
        <begin position="1"/>
        <end position="85"/>
    </location>
</feature>
<dbReference type="Proteomes" id="UP000238350">
    <property type="component" value="Unassembled WGS sequence"/>
</dbReference>
<evidence type="ECO:0000256" key="9">
    <source>
        <dbReference type="PROSITE-ProRule" id="PRU10141"/>
    </source>
</evidence>
<keyword evidence="5 12" id="KW-0418">Kinase</keyword>
<dbReference type="GO" id="GO:0005737">
    <property type="term" value="C:cytoplasm"/>
    <property type="evidence" value="ECO:0007669"/>
    <property type="project" value="TreeGrafter"/>
</dbReference>
<dbReference type="Pfam" id="PF00069">
    <property type="entry name" value="Pkinase"/>
    <property type="match status" value="2"/>
</dbReference>
<evidence type="ECO:0000313" key="13">
    <source>
        <dbReference type="Proteomes" id="UP000238350"/>
    </source>
</evidence>
<dbReference type="OrthoDB" id="2649at2759"/>